<evidence type="ECO:0000313" key="1">
    <source>
        <dbReference type="EMBL" id="GGJ61891.1"/>
    </source>
</evidence>
<reference evidence="1" key="2">
    <citation type="submission" date="2020-09" db="EMBL/GenBank/DDBJ databases">
        <authorList>
            <person name="Sun Q."/>
            <person name="Ohkuma M."/>
        </authorList>
    </citation>
    <scope>NUCLEOTIDE SEQUENCE</scope>
    <source>
        <strain evidence="1">JCM 3086</strain>
    </source>
</reference>
<dbReference type="AlphaFoldDB" id="A0A917P4V9"/>
<comment type="caution">
    <text evidence="1">The sequence shown here is derived from an EMBL/GenBank/DDBJ whole genome shotgun (WGS) entry which is preliminary data.</text>
</comment>
<evidence type="ECO:0000313" key="2">
    <source>
        <dbReference type="Proteomes" id="UP000657574"/>
    </source>
</evidence>
<organism evidence="1 2">
    <name type="scientific">Streptomyces brasiliensis</name>
    <dbReference type="NCBI Taxonomy" id="1954"/>
    <lineage>
        <taxon>Bacteria</taxon>
        <taxon>Bacillati</taxon>
        <taxon>Actinomycetota</taxon>
        <taxon>Actinomycetes</taxon>
        <taxon>Kitasatosporales</taxon>
        <taxon>Streptomycetaceae</taxon>
        <taxon>Streptomyces</taxon>
    </lineage>
</organism>
<sequence length="58" mass="6337">MTAPIEAFSRLARVEAGVLHSAEDAVQDVYLNMYRRWATISAQEGSLTADGRIAGLRT</sequence>
<dbReference type="Proteomes" id="UP000657574">
    <property type="component" value="Unassembled WGS sequence"/>
</dbReference>
<dbReference type="EMBL" id="BMQA01000070">
    <property type="protein sequence ID" value="GGJ61891.1"/>
    <property type="molecule type" value="Genomic_DNA"/>
</dbReference>
<proteinExistence type="predicted"/>
<protein>
    <submittedName>
        <fullName evidence="1">Uncharacterized protein</fullName>
    </submittedName>
</protein>
<gene>
    <name evidence="1" type="ORF">GCM10010121_085620</name>
</gene>
<reference evidence="1" key="1">
    <citation type="journal article" date="2014" name="Int. J. Syst. Evol. Microbiol.">
        <title>Complete genome sequence of Corynebacterium casei LMG S-19264T (=DSM 44701T), isolated from a smear-ripened cheese.</title>
        <authorList>
            <consortium name="US DOE Joint Genome Institute (JGI-PGF)"/>
            <person name="Walter F."/>
            <person name="Albersmeier A."/>
            <person name="Kalinowski J."/>
            <person name="Ruckert C."/>
        </authorList>
    </citation>
    <scope>NUCLEOTIDE SEQUENCE</scope>
    <source>
        <strain evidence="1">JCM 3086</strain>
    </source>
</reference>
<dbReference type="RefSeq" id="WP_189316743.1">
    <property type="nucleotide sequence ID" value="NZ_BMQA01000070.1"/>
</dbReference>
<name>A0A917P4V9_9ACTN</name>
<keyword evidence="2" id="KW-1185">Reference proteome</keyword>
<accession>A0A917P4V9</accession>